<protein>
    <submittedName>
        <fullName evidence="1">Uncharacterized protein</fullName>
    </submittedName>
</protein>
<sequence>MFLRCHRNIILRNSPGGQGLHLTYRHGIRARATVPGTPAPLRTLHGAPAGPVVVERNDLGIRHR</sequence>
<dbReference type="AlphaFoldDB" id="S4MB13"/>
<gene>
    <name evidence="1" type="ORF">STAFG_6328</name>
</gene>
<keyword evidence="2" id="KW-1185">Reference proteome</keyword>
<accession>S4MB13</accession>
<evidence type="ECO:0000313" key="1">
    <source>
        <dbReference type="EMBL" id="EPJ36613.1"/>
    </source>
</evidence>
<proteinExistence type="predicted"/>
<name>S4MB13_9ACTN</name>
<dbReference type="EMBL" id="AOPY01001553">
    <property type="protein sequence ID" value="EPJ36613.1"/>
    <property type="molecule type" value="Genomic_DNA"/>
</dbReference>
<dbReference type="Proteomes" id="UP000015001">
    <property type="component" value="Unassembled WGS sequence"/>
</dbReference>
<organism evidence="1 2">
    <name type="scientific">Streptomyces afghaniensis 772</name>
    <dbReference type="NCBI Taxonomy" id="1283301"/>
    <lineage>
        <taxon>Bacteria</taxon>
        <taxon>Bacillati</taxon>
        <taxon>Actinomycetota</taxon>
        <taxon>Actinomycetes</taxon>
        <taxon>Kitasatosporales</taxon>
        <taxon>Streptomycetaceae</taxon>
        <taxon>Streptomyces</taxon>
    </lineage>
</organism>
<comment type="caution">
    <text evidence="1">The sequence shown here is derived from an EMBL/GenBank/DDBJ whole genome shotgun (WGS) entry which is preliminary data.</text>
</comment>
<reference evidence="1 2" key="1">
    <citation type="submission" date="2013-02" db="EMBL/GenBank/DDBJ databases">
        <title>Draft Genome Sequence of Streptomyces afghaniensis, Which Produces Compounds of the Julimycin B-Complex.</title>
        <authorList>
            <person name="Gruening B.A."/>
            <person name="Praeg A."/>
            <person name="Erxleben A."/>
            <person name="Guenther S."/>
            <person name="Fiedler H.-P."/>
            <person name="Goodfellow M."/>
            <person name="Mueller M."/>
        </authorList>
    </citation>
    <scope>NUCLEOTIDE SEQUENCE [LARGE SCALE GENOMIC DNA]</scope>
    <source>
        <strain evidence="1 2">772</strain>
    </source>
</reference>
<evidence type="ECO:0000313" key="2">
    <source>
        <dbReference type="Proteomes" id="UP000015001"/>
    </source>
</evidence>
<dbReference type="HOGENOM" id="CLU_2865695_0_0_11"/>